<dbReference type="PANTHER" id="PTHR30086:SF20">
    <property type="entry name" value="ARGININE EXPORTER PROTEIN ARGO-RELATED"/>
    <property type="match status" value="1"/>
</dbReference>
<feature type="transmembrane region" description="Helical" evidence="6">
    <location>
        <begin position="15"/>
        <end position="48"/>
    </location>
</feature>
<dbReference type="GO" id="GO:0015171">
    <property type="term" value="F:amino acid transmembrane transporter activity"/>
    <property type="evidence" value="ECO:0007669"/>
    <property type="project" value="TreeGrafter"/>
</dbReference>
<keyword evidence="4 6" id="KW-1133">Transmembrane helix</keyword>
<comment type="subcellular location">
    <subcellularLocation>
        <location evidence="1">Cell membrane</location>
        <topology evidence="1">Multi-pass membrane protein</topology>
    </subcellularLocation>
</comment>
<sequence>MALQAASGVSRLSGWLAWSSVTSLTAALSGLASGLSLIVAIGAQNAFVLRQGVRREHVGAVVVICAASDVVLVAAGTAGLGTLVARSGTVLEVVRWVGAAVLVGYGVRSALRALPRRDPGALHPAGERPPSALGATVATTLALTWLNPHVYLDTVLLLGSVAAGHGTLRWAFAAGACVASWLWFSGLGYGARALVPVFARPAAWRVLDGVIAVVMVLVAVSLVAR</sequence>
<keyword evidence="3 6" id="KW-0812">Transmembrane</keyword>
<gene>
    <name evidence="7" type="ORF">KDY119_01207</name>
</gene>
<dbReference type="AlphaFoldDB" id="A0A5P9Q8D2"/>
<dbReference type="GO" id="GO:0005886">
    <property type="term" value="C:plasma membrane"/>
    <property type="evidence" value="ECO:0007669"/>
    <property type="project" value="UniProtKB-SubCell"/>
</dbReference>
<feature type="transmembrane region" description="Helical" evidence="6">
    <location>
        <begin position="93"/>
        <end position="111"/>
    </location>
</feature>
<protein>
    <submittedName>
        <fullName evidence="7">Lysine exporter protein</fullName>
    </submittedName>
</protein>
<accession>A0A5P9Q8D2</accession>
<dbReference type="InterPro" id="IPR001123">
    <property type="entry name" value="LeuE-type"/>
</dbReference>
<evidence type="ECO:0000256" key="2">
    <source>
        <dbReference type="ARBA" id="ARBA00022475"/>
    </source>
</evidence>
<organism evidence="7 8">
    <name type="scientific">Luteimicrobium xylanilyticum</name>
    <dbReference type="NCBI Taxonomy" id="1133546"/>
    <lineage>
        <taxon>Bacteria</taxon>
        <taxon>Bacillati</taxon>
        <taxon>Actinomycetota</taxon>
        <taxon>Actinomycetes</taxon>
        <taxon>Micrococcales</taxon>
        <taxon>Luteimicrobium</taxon>
    </lineage>
</organism>
<dbReference type="KEGG" id="lxl:KDY119_01207"/>
<dbReference type="PANTHER" id="PTHR30086">
    <property type="entry name" value="ARGININE EXPORTER PROTEIN ARGO"/>
    <property type="match status" value="1"/>
</dbReference>
<dbReference type="Pfam" id="PF01810">
    <property type="entry name" value="LysE"/>
    <property type="match status" value="1"/>
</dbReference>
<feature type="transmembrane region" description="Helical" evidence="6">
    <location>
        <begin position="202"/>
        <end position="224"/>
    </location>
</feature>
<dbReference type="EMBL" id="CP045529">
    <property type="protein sequence ID" value="QFU97708.1"/>
    <property type="molecule type" value="Genomic_DNA"/>
</dbReference>
<evidence type="ECO:0000256" key="3">
    <source>
        <dbReference type="ARBA" id="ARBA00022692"/>
    </source>
</evidence>
<proteinExistence type="predicted"/>
<evidence type="ECO:0000313" key="8">
    <source>
        <dbReference type="Proteomes" id="UP000326702"/>
    </source>
</evidence>
<name>A0A5P9Q8D2_9MICO</name>
<keyword evidence="5 6" id="KW-0472">Membrane</keyword>
<evidence type="ECO:0000256" key="1">
    <source>
        <dbReference type="ARBA" id="ARBA00004651"/>
    </source>
</evidence>
<evidence type="ECO:0000256" key="5">
    <source>
        <dbReference type="ARBA" id="ARBA00023136"/>
    </source>
</evidence>
<evidence type="ECO:0000313" key="7">
    <source>
        <dbReference type="EMBL" id="QFU97708.1"/>
    </source>
</evidence>
<keyword evidence="2" id="KW-1003">Cell membrane</keyword>
<keyword evidence="8" id="KW-1185">Reference proteome</keyword>
<evidence type="ECO:0000256" key="6">
    <source>
        <dbReference type="SAM" id="Phobius"/>
    </source>
</evidence>
<feature type="transmembrane region" description="Helical" evidence="6">
    <location>
        <begin position="60"/>
        <end position="81"/>
    </location>
</feature>
<dbReference type="Proteomes" id="UP000326702">
    <property type="component" value="Chromosome"/>
</dbReference>
<reference evidence="7 8" key="1">
    <citation type="submission" date="2019-10" db="EMBL/GenBank/DDBJ databases">
        <title>Genome sequence of Luteimicrobium xylanilyticum HY-24.</title>
        <authorList>
            <person name="Kim D.Y."/>
            <person name="Park H.-Y."/>
        </authorList>
    </citation>
    <scope>NUCLEOTIDE SEQUENCE [LARGE SCALE GENOMIC DNA]</scope>
    <source>
        <strain evidence="7 8">HY-24</strain>
    </source>
</reference>
<feature type="transmembrane region" description="Helical" evidence="6">
    <location>
        <begin position="170"/>
        <end position="190"/>
    </location>
</feature>
<evidence type="ECO:0000256" key="4">
    <source>
        <dbReference type="ARBA" id="ARBA00022989"/>
    </source>
</evidence>